<protein>
    <submittedName>
        <fullName evidence="1">Uncharacterized protein</fullName>
    </submittedName>
</protein>
<organism evidence="1 2">
    <name type="scientific">Mucilaginibacter gossypiicola</name>
    <dbReference type="NCBI Taxonomy" id="551995"/>
    <lineage>
        <taxon>Bacteria</taxon>
        <taxon>Pseudomonadati</taxon>
        <taxon>Bacteroidota</taxon>
        <taxon>Sphingobacteriia</taxon>
        <taxon>Sphingobacteriales</taxon>
        <taxon>Sphingobacteriaceae</taxon>
        <taxon>Mucilaginibacter</taxon>
    </lineage>
</organism>
<reference evidence="2" key="1">
    <citation type="submission" date="2016-10" db="EMBL/GenBank/DDBJ databases">
        <authorList>
            <person name="Varghese N."/>
            <person name="Submissions S."/>
        </authorList>
    </citation>
    <scope>NUCLEOTIDE SEQUENCE [LARGE SCALE GENOMIC DNA]</scope>
    <source>
        <strain evidence="2">Gh-48</strain>
    </source>
</reference>
<gene>
    <name evidence="1" type="ORF">SAMN05192574_101373</name>
</gene>
<dbReference type="OrthoDB" id="710561at2"/>
<evidence type="ECO:0000313" key="1">
    <source>
        <dbReference type="EMBL" id="SEM66031.1"/>
    </source>
</evidence>
<dbReference type="EMBL" id="FOCL01000001">
    <property type="protein sequence ID" value="SEM66031.1"/>
    <property type="molecule type" value="Genomic_DNA"/>
</dbReference>
<sequence>MAFAAAFSEDDNIGSLRSISLAMANWLSGFNPVTFYTGYDWETIDFLPEQTSIKDNTKDSVNGPEYSYSIVFAFNRQNTDLYNLFKKYIGQTGILQTTDNNGLTRIIGTPSNPVTITHDADTGQGYASLNYYKLNVSWVNCEPAVAS</sequence>
<keyword evidence="2" id="KW-1185">Reference proteome</keyword>
<dbReference type="RefSeq" id="WP_091206840.1">
    <property type="nucleotide sequence ID" value="NZ_FOCL01000001.1"/>
</dbReference>
<dbReference type="AlphaFoldDB" id="A0A1H8A611"/>
<evidence type="ECO:0000313" key="2">
    <source>
        <dbReference type="Proteomes" id="UP000198942"/>
    </source>
</evidence>
<dbReference type="Proteomes" id="UP000198942">
    <property type="component" value="Unassembled WGS sequence"/>
</dbReference>
<name>A0A1H8A611_9SPHI</name>
<accession>A0A1H8A611</accession>
<dbReference type="STRING" id="551995.SAMN05192574_101373"/>
<proteinExistence type="predicted"/>